<dbReference type="SUPFAM" id="SSF88697">
    <property type="entry name" value="PUA domain-like"/>
    <property type="match status" value="1"/>
</dbReference>
<protein>
    <submittedName>
        <fullName evidence="2">LON peptidase substrate-binding domain-containing protein</fullName>
    </submittedName>
</protein>
<dbReference type="Pfam" id="PF02190">
    <property type="entry name" value="LON_substr_bdg"/>
    <property type="match status" value="1"/>
</dbReference>
<dbReference type="InterPro" id="IPR015947">
    <property type="entry name" value="PUA-like_sf"/>
</dbReference>
<dbReference type="PANTHER" id="PTHR46732">
    <property type="entry name" value="ATP-DEPENDENT PROTEASE LA (LON) DOMAIN PROTEIN"/>
    <property type="match status" value="1"/>
</dbReference>
<evidence type="ECO:0000313" key="3">
    <source>
        <dbReference type="Proteomes" id="UP001589813"/>
    </source>
</evidence>
<evidence type="ECO:0000313" key="2">
    <source>
        <dbReference type="EMBL" id="MFC0050026.1"/>
    </source>
</evidence>
<comment type="caution">
    <text evidence="2">The sequence shown here is derived from an EMBL/GenBank/DDBJ whole genome shotgun (WGS) entry which is preliminary data.</text>
</comment>
<accession>A0ABV6BGM4</accession>
<gene>
    <name evidence="2" type="ORF">ACFFJP_17120</name>
</gene>
<sequence>MSEAIALFPLSQIVLPQGRMQLRVFEPRYQRLVREAQQRPFASALLNPYVHQQHPSRIFPVVTLVQIIDFCQLDDGLLGITIEGTQRLRICKRWQEADQLHVAETEPLADWPSQPLTALQQPLVAALQQIYQQNPELAALYPTPKWQDGCWQAQRWLEVLTMPAQLKSQLLEANSAAPALDTLCQWLSEEQNAAS</sequence>
<dbReference type="Gene3D" id="2.30.130.40">
    <property type="entry name" value="LON domain-like"/>
    <property type="match status" value="1"/>
</dbReference>
<dbReference type="SMART" id="SM00464">
    <property type="entry name" value="LON"/>
    <property type="match status" value="1"/>
</dbReference>
<dbReference type="PANTHER" id="PTHR46732:SF8">
    <property type="entry name" value="ATP-DEPENDENT PROTEASE LA (LON) DOMAIN PROTEIN"/>
    <property type="match status" value="1"/>
</dbReference>
<proteinExistence type="predicted"/>
<dbReference type="InterPro" id="IPR003111">
    <property type="entry name" value="Lon_prtase_N"/>
</dbReference>
<dbReference type="Gene3D" id="1.10.4060.10">
    <property type="entry name" value="BPP1347 like domain"/>
    <property type="match status" value="1"/>
</dbReference>
<feature type="domain" description="Lon N-terminal" evidence="1">
    <location>
        <begin position="4"/>
        <end position="189"/>
    </location>
</feature>
<keyword evidence="3" id="KW-1185">Reference proteome</keyword>
<dbReference type="EMBL" id="JBHLXP010000005">
    <property type="protein sequence ID" value="MFC0050026.1"/>
    <property type="molecule type" value="Genomic_DNA"/>
</dbReference>
<organism evidence="2 3">
    <name type="scientific">Rheinheimera tilapiae</name>
    <dbReference type="NCBI Taxonomy" id="875043"/>
    <lineage>
        <taxon>Bacteria</taxon>
        <taxon>Pseudomonadati</taxon>
        <taxon>Pseudomonadota</taxon>
        <taxon>Gammaproteobacteria</taxon>
        <taxon>Chromatiales</taxon>
        <taxon>Chromatiaceae</taxon>
        <taxon>Rheinheimera</taxon>
    </lineage>
</organism>
<dbReference type="InterPro" id="IPR046336">
    <property type="entry name" value="Lon_prtase_N_sf"/>
</dbReference>
<name>A0ABV6BGM4_9GAMM</name>
<reference evidence="2 3" key="1">
    <citation type="submission" date="2024-09" db="EMBL/GenBank/DDBJ databases">
        <authorList>
            <person name="Sun Q."/>
            <person name="Mori K."/>
        </authorList>
    </citation>
    <scope>NUCLEOTIDE SEQUENCE [LARGE SCALE GENOMIC DNA]</scope>
    <source>
        <strain evidence="2 3">KCTC 23315</strain>
    </source>
</reference>
<dbReference type="RefSeq" id="WP_377247023.1">
    <property type="nucleotide sequence ID" value="NZ_JBHLXP010000005.1"/>
</dbReference>
<evidence type="ECO:0000259" key="1">
    <source>
        <dbReference type="SMART" id="SM00464"/>
    </source>
</evidence>
<dbReference type="Proteomes" id="UP001589813">
    <property type="component" value="Unassembled WGS sequence"/>
</dbReference>